<dbReference type="InterPro" id="IPR011990">
    <property type="entry name" value="TPR-like_helical_dom_sf"/>
</dbReference>
<evidence type="ECO:0000313" key="4">
    <source>
        <dbReference type="EMBL" id="ACE05945.1"/>
    </source>
</evidence>
<dbReference type="KEGG" id="aas:Aasi_0544"/>
<dbReference type="RefSeq" id="WP_012472714.1">
    <property type="nucleotide sequence ID" value="NC_010830.1"/>
</dbReference>
<organism evidence="4 5">
    <name type="scientific">Amoebophilus asiaticus (strain 5a2)</name>
    <dbReference type="NCBI Taxonomy" id="452471"/>
    <lineage>
        <taxon>Bacteria</taxon>
        <taxon>Pseudomonadati</taxon>
        <taxon>Bacteroidota</taxon>
        <taxon>Cytophagia</taxon>
        <taxon>Cytophagales</taxon>
        <taxon>Amoebophilaceae</taxon>
        <taxon>Candidatus Amoebophilus</taxon>
    </lineage>
</organism>
<dbReference type="SMART" id="SM00671">
    <property type="entry name" value="SEL1"/>
    <property type="match status" value="9"/>
</dbReference>
<feature type="compositionally biased region" description="Basic and acidic residues" evidence="1">
    <location>
        <begin position="282"/>
        <end position="296"/>
    </location>
</feature>
<dbReference type="eggNOG" id="COG0790">
    <property type="taxonomic scope" value="Bacteria"/>
</dbReference>
<gene>
    <name evidence="4" type="ordered locus">Aasi_0544</name>
</gene>
<keyword evidence="2" id="KW-0812">Transmembrane</keyword>
<keyword evidence="2" id="KW-0472">Membrane</keyword>
<dbReference type="OrthoDB" id="9771580at2"/>
<sequence length="1134" mass="129890">MKQERPLINRLGTHILVSAILLFLVIGFLEGCSESYNHIIPNSKRSKDSKSKSVTQPPSSNNTEASKGAYLQADKKYDSYFNKLPAEILQEGQLHPNNTSTNQYKVTFFDSPTDSFIENEDDTSNIVEPSFEKDQQLVSKTPINQNKGFLAKDLLSNQHREAKKQAMQEKEVQLINKIFGVQGGYIVRFYKERNIWKAEVTDDASTKFHLIANLGEDEELIENINRLLTIDNYQPDKPPSKLIQVVFPTASQAGVVYIGGLLGGSRKKIKRITVSSSSSSGEGEKGQEENKQEQARKELENKLKNILSQLDKLDSKKDKAKYNNAKEFLLSFPWEQYKQYLGNQETTEQGSELLEWATIYYKKIAKTKNSTAAKALIKLRALGLYVPNNLDKHAIEWYQQAVESAIQGTELNFGEFQASAKKEFKLSIEDLERRKKKRTTSEPSWQGPMRISDLIVMDLDVNKAPGEVAWGGNYDSFKEANADMIFGPLFEYANTRKYEDAIMTIDPSGKGTDETAYCVAKRCGDYYYIMDVGGMAGSYARENLESEDEENPKHSLGNSPEVLKKLILIAQEYGVSRIIVENNNDKSFVKLLEKEMLELESSKDVKFRVIKFDSVHQGKNKEKRILETLRPLLINHQIVINREALKNDFESKPQDNLYYKFFYQLMSIVKNKAHSTSYFDGRKPLHDDRVDAVADAIRYLKDRKDNLDNTKEDLKKLKDRSRKGNIDAQFELARRYKDGIGVSENFEAAIGLYELIAGNKNIEKKKDKYTEALFNLAQLYQIKWKEQQIQIEQEKQKKGKEKNKSEEYSLEQISEFYRRAADQGHAGARYELGRLYEKGLVKQKAHKGKGENKTNASIAINMFEIAVDKGHAKAAYRLGKIYQNGLLELEKNPIKAMKYYTTAANMGNMKAKLYLANMYYEGKGIEQDYKKAKKYYKGAAEFGYLEAQIRLADMYYEDQEGQNYIKAFKWYQEAAIQGSQEAQYRLGKMYENAWGIKRKDLEQALRWYKAAAEQEHIDAQFEVGRLYENMDDYIEASEWYEKVASQGHAEACFKLGNLLLGDKLGEMDETRAIELFETAADQGHANAKLRLALMYSLGKGVEKDEAKALEYYESDDVLPTELLENIVKRERADS</sequence>
<dbReference type="PANTHER" id="PTHR11102:SF160">
    <property type="entry name" value="ERAD-ASSOCIATED E3 UBIQUITIN-PROTEIN LIGASE COMPONENT HRD3"/>
    <property type="match status" value="1"/>
</dbReference>
<dbReference type="Pfam" id="PF22530">
    <property type="entry name" value="Terminase-T7_RNaseH-like"/>
    <property type="match status" value="1"/>
</dbReference>
<feature type="domain" description="Terminase large subunit ribonuclease H-like" evidence="3">
    <location>
        <begin position="505"/>
        <end position="638"/>
    </location>
</feature>
<dbReference type="HOGENOM" id="CLU_278576_0_0_10"/>
<dbReference type="EMBL" id="CP001102">
    <property type="protein sequence ID" value="ACE05945.1"/>
    <property type="molecule type" value="Genomic_DNA"/>
</dbReference>
<dbReference type="Pfam" id="PF08238">
    <property type="entry name" value="Sel1"/>
    <property type="match status" value="11"/>
</dbReference>
<feature type="region of interest" description="Disordered" evidence="1">
    <location>
        <begin position="40"/>
        <end position="67"/>
    </location>
</feature>
<evidence type="ECO:0000256" key="1">
    <source>
        <dbReference type="SAM" id="MobiDB-lite"/>
    </source>
</evidence>
<name>B3ERU3_AMOA5</name>
<dbReference type="Gene3D" id="3.30.420.240">
    <property type="match status" value="1"/>
</dbReference>
<feature type="region of interest" description="Disordered" evidence="1">
    <location>
        <begin position="273"/>
        <end position="296"/>
    </location>
</feature>
<keyword evidence="2" id="KW-1133">Transmembrane helix</keyword>
<evidence type="ECO:0000256" key="2">
    <source>
        <dbReference type="SAM" id="Phobius"/>
    </source>
</evidence>
<dbReference type="PANTHER" id="PTHR11102">
    <property type="entry name" value="SEL-1-LIKE PROTEIN"/>
    <property type="match status" value="1"/>
</dbReference>
<dbReference type="Gene3D" id="1.25.40.10">
    <property type="entry name" value="Tetratricopeptide repeat domain"/>
    <property type="match status" value="3"/>
</dbReference>
<dbReference type="InterPro" id="IPR050767">
    <property type="entry name" value="Sel1_AlgK"/>
</dbReference>
<feature type="compositionally biased region" description="Polar residues" evidence="1">
    <location>
        <begin position="54"/>
        <end position="65"/>
    </location>
</feature>
<dbReference type="Proteomes" id="UP000001227">
    <property type="component" value="Chromosome"/>
</dbReference>
<dbReference type="AlphaFoldDB" id="B3ERU3"/>
<dbReference type="InterPro" id="IPR006597">
    <property type="entry name" value="Sel1-like"/>
</dbReference>
<accession>B3ERU3</accession>
<protein>
    <recommendedName>
        <fullName evidence="3">Terminase large subunit ribonuclease H-like domain-containing protein</fullName>
    </recommendedName>
</protein>
<dbReference type="InterPro" id="IPR054762">
    <property type="entry name" value="Gp19_RNaseH-like"/>
</dbReference>
<feature type="transmembrane region" description="Helical" evidence="2">
    <location>
        <begin position="7"/>
        <end position="29"/>
    </location>
</feature>
<evidence type="ECO:0000259" key="3">
    <source>
        <dbReference type="Pfam" id="PF22530"/>
    </source>
</evidence>
<proteinExistence type="predicted"/>
<dbReference type="STRING" id="452471.Aasi_0544"/>
<evidence type="ECO:0000313" key="5">
    <source>
        <dbReference type="Proteomes" id="UP000001227"/>
    </source>
</evidence>
<dbReference type="SUPFAM" id="SSF81901">
    <property type="entry name" value="HCP-like"/>
    <property type="match status" value="2"/>
</dbReference>
<keyword evidence="5" id="KW-1185">Reference proteome</keyword>
<reference evidence="4 5" key="1">
    <citation type="journal article" date="2010" name="J. Bacteriol.">
        <title>The genome of the amoeba symbiont 'Candidatus Amoebophilus asiaticus' reveals common mechanisms for host cell interaction among amoeba-associated bacteria.</title>
        <authorList>
            <person name="Schmitz-Esser S."/>
            <person name="Tischler P."/>
            <person name="Arnold R."/>
            <person name="Montanaro J."/>
            <person name="Wagner M."/>
            <person name="Rattei T."/>
            <person name="Horn M."/>
        </authorList>
    </citation>
    <scope>NUCLEOTIDE SEQUENCE [LARGE SCALE GENOMIC DNA]</scope>
    <source>
        <strain evidence="4 5">5a2</strain>
    </source>
</reference>